<dbReference type="InterPro" id="IPR018062">
    <property type="entry name" value="HTH_AraC-typ_CS"/>
</dbReference>
<protein>
    <submittedName>
        <fullName evidence="5">AraC-like ligand binding domain-containing protein</fullName>
    </submittedName>
</protein>
<organism evidence="5 6">
    <name type="scientific">Pedobacter steynii</name>
    <dbReference type="NCBI Taxonomy" id="430522"/>
    <lineage>
        <taxon>Bacteria</taxon>
        <taxon>Pseudomonadati</taxon>
        <taxon>Bacteroidota</taxon>
        <taxon>Sphingobacteriia</taxon>
        <taxon>Sphingobacteriales</taxon>
        <taxon>Sphingobacteriaceae</taxon>
        <taxon>Pedobacter</taxon>
    </lineage>
</organism>
<dbReference type="InterPro" id="IPR009057">
    <property type="entry name" value="Homeodomain-like_sf"/>
</dbReference>
<dbReference type="SUPFAM" id="SSF46689">
    <property type="entry name" value="Homeodomain-like"/>
    <property type="match status" value="2"/>
</dbReference>
<dbReference type="SUPFAM" id="SSF51215">
    <property type="entry name" value="Regulatory protein AraC"/>
    <property type="match status" value="1"/>
</dbReference>
<dbReference type="SMART" id="SM00342">
    <property type="entry name" value="HTH_ARAC"/>
    <property type="match status" value="1"/>
</dbReference>
<dbReference type="GO" id="GO:0003700">
    <property type="term" value="F:DNA-binding transcription factor activity"/>
    <property type="evidence" value="ECO:0007669"/>
    <property type="project" value="InterPro"/>
</dbReference>
<accession>A0A1G9L1R0</accession>
<reference evidence="6" key="1">
    <citation type="submission" date="2016-10" db="EMBL/GenBank/DDBJ databases">
        <authorList>
            <person name="Varghese N."/>
            <person name="Submissions S."/>
        </authorList>
    </citation>
    <scope>NUCLEOTIDE SEQUENCE [LARGE SCALE GENOMIC DNA]</scope>
    <source>
        <strain evidence="6">DSM 19110</strain>
    </source>
</reference>
<dbReference type="Proteomes" id="UP000183200">
    <property type="component" value="Unassembled WGS sequence"/>
</dbReference>
<evidence type="ECO:0000256" key="1">
    <source>
        <dbReference type="ARBA" id="ARBA00023015"/>
    </source>
</evidence>
<keyword evidence="2" id="KW-0238">DNA-binding</keyword>
<name>A0A1G9L1R0_9SPHI</name>
<evidence type="ECO:0000256" key="3">
    <source>
        <dbReference type="ARBA" id="ARBA00023163"/>
    </source>
</evidence>
<keyword evidence="6" id="KW-1185">Reference proteome</keyword>
<dbReference type="PANTHER" id="PTHR43280:SF30">
    <property type="entry name" value="MMSAB OPERON REGULATORY PROTEIN"/>
    <property type="match status" value="1"/>
</dbReference>
<gene>
    <name evidence="5" type="ORF">SAMN05421820_101725</name>
</gene>
<dbReference type="CDD" id="cd06986">
    <property type="entry name" value="cupin_MmsR-like_N"/>
    <property type="match status" value="1"/>
</dbReference>
<keyword evidence="1" id="KW-0805">Transcription regulation</keyword>
<dbReference type="AlphaFoldDB" id="A0A1G9L1R0"/>
<dbReference type="Gene3D" id="2.60.120.280">
    <property type="entry name" value="Regulatory protein AraC"/>
    <property type="match status" value="1"/>
</dbReference>
<dbReference type="Gene3D" id="1.10.10.60">
    <property type="entry name" value="Homeodomain-like"/>
    <property type="match status" value="2"/>
</dbReference>
<proteinExistence type="predicted"/>
<dbReference type="PANTHER" id="PTHR43280">
    <property type="entry name" value="ARAC-FAMILY TRANSCRIPTIONAL REGULATOR"/>
    <property type="match status" value="1"/>
</dbReference>
<evidence type="ECO:0000256" key="2">
    <source>
        <dbReference type="ARBA" id="ARBA00023125"/>
    </source>
</evidence>
<dbReference type="InterPro" id="IPR003313">
    <property type="entry name" value="AraC-bd"/>
</dbReference>
<dbReference type="STRING" id="430522.BFS30_26940"/>
<dbReference type="Pfam" id="PF02311">
    <property type="entry name" value="AraC_binding"/>
    <property type="match status" value="1"/>
</dbReference>
<evidence type="ECO:0000313" key="6">
    <source>
        <dbReference type="Proteomes" id="UP000183200"/>
    </source>
</evidence>
<dbReference type="InterPro" id="IPR018060">
    <property type="entry name" value="HTH_AraC"/>
</dbReference>
<keyword evidence="3" id="KW-0804">Transcription</keyword>
<evidence type="ECO:0000259" key="4">
    <source>
        <dbReference type="PROSITE" id="PS01124"/>
    </source>
</evidence>
<dbReference type="GO" id="GO:0043565">
    <property type="term" value="F:sequence-specific DNA binding"/>
    <property type="evidence" value="ECO:0007669"/>
    <property type="project" value="InterPro"/>
</dbReference>
<dbReference type="EMBL" id="FNGY01000001">
    <property type="protein sequence ID" value="SDL55525.1"/>
    <property type="molecule type" value="Genomic_DNA"/>
</dbReference>
<dbReference type="PROSITE" id="PS00041">
    <property type="entry name" value="HTH_ARAC_FAMILY_1"/>
    <property type="match status" value="1"/>
</dbReference>
<evidence type="ECO:0000313" key="5">
    <source>
        <dbReference type="EMBL" id="SDL55525.1"/>
    </source>
</evidence>
<dbReference type="PROSITE" id="PS01124">
    <property type="entry name" value="HTH_ARAC_FAMILY_2"/>
    <property type="match status" value="1"/>
</dbReference>
<sequence>METDTTEIKKKEGFNGQKAIMLPRSIISKSCVSNPLLSGIYITDIGFYPKAKFHYRERDHGIDQYILIYCTAGKGEVQIEKTPYSLLSGNFIIIPAEKAHAYASDKNDPWTIYWAHFKGHLVKPLIALLLRRQKNYKGFVQFNESRIKLFDDIYLNLERGYSTDNLCYVNTSFQHFLSSFIFDDKFNYSSKKIMVNPIDLSIEYMQKNLHATFTLAEVAKSVNLSSSHFSALFKEQTGFAPIKYFNHIKIQKACQYLQFTDLRIKEIAAALGIDDQYYFSRMFSKIMGLAPQDYKSKRETLRESKFL</sequence>
<dbReference type="RefSeq" id="WP_074604723.1">
    <property type="nucleotide sequence ID" value="NZ_FNGY01000001.1"/>
</dbReference>
<feature type="domain" description="HTH araC/xylS-type" evidence="4">
    <location>
        <begin position="199"/>
        <end position="297"/>
    </location>
</feature>
<dbReference type="InterPro" id="IPR037923">
    <property type="entry name" value="HTH-like"/>
</dbReference>
<dbReference type="OrthoDB" id="9813413at2"/>
<dbReference type="Pfam" id="PF12833">
    <property type="entry name" value="HTH_18"/>
    <property type="match status" value="1"/>
</dbReference>